<organism evidence="2 3">
    <name type="scientific">Pleurodeles waltl</name>
    <name type="common">Iberian ribbed newt</name>
    <dbReference type="NCBI Taxonomy" id="8319"/>
    <lineage>
        <taxon>Eukaryota</taxon>
        <taxon>Metazoa</taxon>
        <taxon>Chordata</taxon>
        <taxon>Craniata</taxon>
        <taxon>Vertebrata</taxon>
        <taxon>Euteleostomi</taxon>
        <taxon>Amphibia</taxon>
        <taxon>Batrachia</taxon>
        <taxon>Caudata</taxon>
        <taxon>Salamandroidea</taxon>
        <taxon>Salamandridae</taxon>
        <taxon>Pleurodelinae</taxon>
        <taxon>Pleurodeles</taxon>
    </lineage>
</organism>
<feature type="region of interest" description="Disordered" evidence="1">
    <location>
        <begin position="134"/>
        <end position="170"/>
    </location>
</feature>
<evidence type="ECO:0000313" key="2">
    <source>
        <dbReference type="EMBL" id="KAJ1150037.1"/>
    </source>
</evidence>
<sequence>MRVGKSANFMCLQYSALVLCEEDKPQDFVSRIECVSVTSFEPRWDRSVAEKGRTRIGSQNLRLMLSVQKPPPRPAQYEPLSVWDLMAIQQRQQKFMRRMKRAEKTLAEAKWDNKTKMWRRGIVDGIKMFPAITQEDETQGKKATCKTDKGSSKPKETQRSWVDEDDSDDEEFLNQLLHDRPQPYAINENAQSTSVGSEDPAQNKGIPSTVQTSDTVLIQNGVSVPTAPETQIQLQPPQIQRLYPDVPVLKTTTSLMVPADPVYMRSNDETELKQRKLKEKVMVMQIKAAQAAMQGNRIQQMVQQQRRELECFRRNQEVEVEEVL</sequence>
<comment type="caution">
    <text evidence="2">The sequence shown here is derived from an EMBL/GenBank/DDBJ whole genome shotgun (WGS) entry which is preliminary data.</text>
</comment>
<name>A0AAV7RDX2_PLEWA</name>
<protein>
    <submittedName>
        <fullName evidence="2">Uncharacterized protein</fullName>
    </submittedName>
</protein>
<gene>
    <name evidence="2" type="ORF">NDU88_002835</name>
</gene>
<dbReference type="EMBL" id="JANPWB010000009">
    <property type="protein sequence ID" value="KAJ1150037.1"/>
    <property type="molecule type" value="Genomic_DNA"/>
</dbReference>
<reference evidence="2" key="1">
    <citation type="journal article" date="2022" name="bioRxiv">
        <title>Sequencing and chromosome-scale assembly of the giantPleurodeles waltlgenome.</title>
        <authorList>
            <person name="Brown T."/>
            <person name="Elewa A."/>
            <person name="Iarovenko S."/>
            <person name="Subramanian E."/>
            <person name="Araus A.J."/>
            <person name="Petzold A."/>
            <person name="Susuki M."/>
            <person name="Suzuki K.-i.T."/>
            <person name="Hayashi T."/>
            <person name="Toyoda A."/>
            <person name="Oliveira C."/>
            <person name="Osipova E."/>
            <person name="Leigh N.D."/>
            <person name="Simon A."/>
            <person name="Yun M.H."/>
        </authorList>
    </citation>
    <scope>NUCLEOTIDE SEQUENCE</scope>
    <source>
        <strain evidence="2">20211129_DDA</strain>
        <tissue evidence="2">Liver</tissue>
    </source>
</reference>
<dbReference type="Proteomes" id="UP001066276">
    <property type="component" value="Chromosome 5"/>
</dbReference>
<keyword evidence="3" id="KW-1185">Reference proteome</keyword>
<evidence type="ECO:0000313" key="3">
    <source>
        <dbReference type="Proteomes" id="UP001066276"/>
    </source>
</evidence>
<dbReference type="AlphaFoldDB" id="A0AAV7RDX2"/>
<feature type="compositionally biased region" description="Basic and acidic residues" evidence="1">
    <location>
        <begin position="145"/>
        <end position="162"/>
    </location>
</feature>
<feature type="region of interest" description="Disordered" evidence="1">
    <location>
        <begin position="191"/>
        <end position="210"/>
    </location>
</feature>
<accession>A0AAV7RDX2</accession>
<proteinExistence type="predicted"/>
<evidence type="ECO:0000256" key="1">
    <source>
        <dbReference type="SAM" id="MobiDB-lite"/>
    </source>
</evidence>